<gene>
    <name evidence="1" type="ORF">GCM10022263_15380</name>
</gene>
<sequence length="145" mass="15526">MIREHPVLTTAAAALAGLTLGVAVTSGVSALREEIDSDLFRGSDPGAARWDCDDAEAVAVATLDDGIVHVLLVLTDERRRSWVLKRSPYHPRTVLEPRDDGTYPVIRVADGDTDGGFTRRVSLRADGADAWCTGTVSLVEAPDID</sequence>
<dbReference type="EMBL" id="BAABBB010000009">
    <property type="protein sequence ID" value="GAA3527653.1"/>
    <property type="molecule type" value="Genomic_DNA"/>
</dbReference>
<comment type="caution">
    <text evidence="1">The sequence shown here is derived from an EMBL/GenBank/DDBJ whole genome shotgun (WGS) entry which is preliminary data.</text>
</comment>
<evidence type="ECO:0000313" key="2">
    <source>
        <dbReference type="Proteomes" id="UP001500301"/>
    </source>
</evidence>
<organism evidence="1 2">
    <name type="scientific">Nocardioides daeguensis</name>
    <dbReference type="NCBI Taxonomy" id="908359"/>
    <lineage>
        <taxon>Bacteria</taxon>
        <taxon>Bacillati</taxon>
        <taxon>Actinomycetota</taxon>
        <taxon>Actinomycetes</taxon>
        <taxon>Propionibacteriales</taxon>
        <taxon>Nocardioidaceae</taxon>
        <taxon>Nocardioides</taxon>
    </lineage>
</organism>
<name>A0ABP6V5Z1_9ACTN</name>
<proteinExistence type="predicted"/>
<reference evidence="2" key="1">
    <citation type="journal article" date="2019" name="Int. J. Syst. Evol. Microbiol.">
        <title>The Global Catalogue of Microorganisms (GCM) 10K type strain sequencing project: providing services to taxonomists for standard genome sequencing and annotation.</title>
        <authorList>
            <consortium name="The Broad Institute Genomics Platform"/>
            <consortium name="The Broad Institute Genome Sequencing Center for Infectious Disease"/>
            <person name="Wu L."/>
            <person name="Ma J."/>
        </authorList>
    </citation>
    <scope>NUCLEOTIDE SEQUENCE [LARGE SCALE GENOMIC DNA]</scope>
    <source>
        <strain evidence="2">JCM 17460</strain>
    </source>
</reference>
<evidence type="ECO:0008006" key="3">
    <source>
        <dbReference type="Google" id="ProtNLM"/>
    </source>
</evidence>
<dbReference type="Proteomes" id="UP001500301">
    <property type="component" value="Unassembled WGS sequence"/>
</dbReference>
<protein>
    <recommendedName>
        <fullName evidence="3">Secreted protein</fullName>
    </recommendedName>
</protein>
<keyword evidence="2" id="KW-1185">Reference proteome</keyword>
<accession>A0ABP6V5Z1</accession>
<evidence type="ECO:0000313" key="1">
    <source>
        <dbReference type="EMBL" id="GAA3527653.1"/>
    </source>
</evidence>